<dbReference type="Gene3D" id="3.30.160.390">
    <property type="entry name" value="Integrase, DNA-binding domain"/>
    <property type="match status" value="1"/>
</dbReference>
<feature type="domain" description="Tyr recombinase" evidence="6">
    <location>
        <begin position="228"/>
        <end position="403"/>
    </location>
</feature>
<evidence type="ECO:0000256" key="4">
    <source>
        <dbReference type="ARBA" id="ARBA00023172"/>
    </source>
</evidence>
<dbReference type="Proteomes" id="UP000316030">
    <property type="component" value="Unassembled WGS sequence"/>
</dbReference>
<reference evidence="7 8" key="1">
    <citation type="submission" date="2017-05" db="EMBL/GenBank/DDBJ databases">
        <authorList>
            <person name="Varghese N."/>
            <person name="Submissions S."/>
        </authorList>
    </citation>
    <scope>NUCLEOTIDE SEQUENCE [LARGE SCALE GENOMIC DNA]</scope>
    <source>
        <strain evidence="7 8">DSM 29506</strain>
    </source>
</reference>
<proteinExistence type="inferred from homology"/>
<keyword evidence="5" id="KW-0812">Transmembrane</keyword>
<evidence type="ECO:0000256" key="1">
    <source>
        <dbReference type="ARBA" id="ARBA00008857"/>
    </source>
</evidence>
<dbReference type="SUPFAM" id="SSF56349">
    <property type="entry name" value="DNA breaking-rejoining enzymes"/>
    <property type="match status" value="1"/>
</dbReference>
<dbReference type="PROSITE" id="PS51898">
    <property type="entry name" value="TYR_RECOMBINASE"/>
    <property type="match status" value="1"/>
</dbReference>
<dbReference type="InterPro" id="IPR011010">
    <property type="entry name" value="DNA_brk_join_enz"/>
</dbReference>
<name>A0A521FBU9_9RHOB</name>
<dbReference type="PANTHER" id="PTHR30629:SF6">
    <property type="entry name" value="PROPHAGE INTEGRASE INTA-RELATED"/>
    <property type="match status" value="1"/>
</dbReference>
<keyword evidence="5" id="KW-1133">Transmembrane helix</keyword>
<dbReference type="InterPro" id="IPR038488">
    <property type="entry name" value="Integrase_DNA-bd_sf"/>
</dbReference>
<dbReference type="Gene3D" id="1.10.443.10">
    <property type="entry name" value="Intergrase catalytic core"/>
    <property type="match status" value="1"/>
</dbReference>
<dbReference type="AlphaFoldDB" id="A0A521FBU9"/>
<sequence length="422" mass="46588">MVQNVALYNAPLGGLAGGLGVAALNKLTAMRIKKAAPGEKLEDGGGLRFVSGVSGGKWVFRYSFGGRRREMGLGGFDDLPLAEARKLRAKWTAALKDGKDPLAERQRQIEEEAAAQRRECPTFADMVQIAFEARKGMLRDEGKAGRWLSPLALYAIPQIGNKAITDLTQADIHAALLPIWHKKHPTAVKAINRIKIVITHARLSGYDIDPFICDAARHMLGHVNHKVQPIPATSWRDVPALYARLNMERSTHFILRFAILTAMRSDAVRGARFDEIQDDIWTVPADRMKGKEGLTTDFRVPLSSEALAVVKAARSAAGSDNLLFPSSWAGKKIVSDVAVAKVLNEMGEEGRLHGFRTSFRTWVQDTEAASYDVAETSLAHILGGKVERSYARSDLLEKRRVLMQKWADFVTQSEAKVVKLRV</sequence>
<dbReference type="InterPro" id="IPR025166">
    <property type="entry name" value="Integrase_DNA_bind_dom"/>
</dbReference>
<dbReference type="Gene3D" id="1.10.150.130">
    <property type="match status" value="1"/>
</dbReference>
<keyword evidence="3" id="KW-0238">DNA-binding</keyword>
<evidence type="ECO:0000313" key="8">
    <source>
        <dbReference type="Proteomes" id="UP000316030"/>
    </source>
</evidence>
<keyword evidence="8" id="KW-1185">Reference proteome</keyword>
<dbReference type="EMBL" id="FXTO01000026">
    <property type="protein sequence ID" value="SMO93633.1"/>
    <property type="molecule type" value="Genomic_DNA"/>
</dbReference>
<comment type="similarity">
    <text evidence="1">Belongs to the 'phage' integrase family.</text>
</comment>
<organism evidence="7 8">
    <name type="scientific">Thalassovita litoralis</name>
    <dbReference type="NCBI Taxonomy" id="1010611"/>
    <lineage>
        <taxon>Bacteria</taxon>
        <taxon>Pseudomonadati</taxon>
        <taxon>Pseudomonadota</taxon>
        <taxon>Alphaproteobacteria</taxon>
        <taxon>Rhodobacterales</taxon>
        <taxon>Roseobacteraceae</taxon>
        <taxon>Thalassovita</taxon>
    </lineage>
</organism>
<protein>
    <submittedName>
        <fullName evidence="7">Integrase</fullName>
    </submittedName>
</protein>
<evidence type="ECO:0000313" key="7">
    <source>
        <dbReference type="EMBL" id="SMO93633.1"/>
    </source>
</evidence>
<keyword evidence="2" id="KW-0229">DNA integration</keyword>
<accession>A0A521FBU9</accession>
<dbReference type="InterPro" id="IPR002104">
    <property type="entry name" value="Integrase_catalytic"/>
</dbReference>
<gene>
    <name evidence="7" type="ORF">SAMN06265173_12641</name>
</gene>
<dbReference type="GO" id="GO:0003677">
    <property type="term" value="F:DNA binding"/>
    <property type="evidence" value="ECO:0007669"/>
    <property type="project" value="UniProtKB-KW"/>
</dbReference>
<dbReference type="GO" id="GO:0006310">
    <property type="term" value="P:DNA recombination"/>
    <property type="evidence" value="ECO:0007669"/>
    <property type="project" value="UniProtKB-KW"/>
</dbReference>
<dbReference type="InterPro" id="IPR053876">
    <property type="entry name" value="Phage_int_M"/>
</dbReference>
<dbReference type="InterPro" id="IPR050808">
    <property type="entry name" value="Phage_Integrase"/>
</dbReference>
<evidence type="ECO:0000256" key="3">
    <source>
        <dbReference type="ARBA" id="ARBA00023125"/>
    </source>
</evidence>
<dbReference type="Pfam" id="PF13356">
    <property type="entry name" value="Arm-DNA-bind_3"/>
    <property type="match status" value="1"/>
</dbReference>
<feature type="transmembrane region" description="Helical" evidence="5">
    <location>
        <begin position="6"/>
        <end position="24"/>
    </location>
</feature>
<evidence type="ECO:0000256" key="5">
    <source>
        <dbReference type="SAM" id="Phobius"/>
    </source>
</evidence>
<dbReference type="CDD" id="cd00801">
    <property type="entry name" value="INT_P4_C"/>
    <property type="match status" value="1"/>
</dbReference>
<keyword evidence="4" id="KW-0233">DNA recombination</keyword>
<evidence type="ECO:0000259" key="6">
    <source>
        <dbReference type="PROSITE" id="PS51898"/>
    </source>
</evidence>
<dbReference type="OrthoDB" id="9795573at2"/>
<evidence type="ECO:0000256" key="2">
    <source>
        <dbReference type="ARBA" id="ARBA00022908"/>
    </source>
</evidence>
<dbReference type="PANTHER" id="PTHR30629">
    <property type="entry name" value="PROPHAGE INTEGRASE"/>
    <property type="match status" value="1"/>
</dbReference>
<dbReference type="InterPro" id="IPR013762">
    <property type="entry name" value="Integrase-like_cat_sf"/>
</dbReference>
<dbReference type="Pfam" id="PF22022">
    <property type="entry name" value="Phage_int_M"/>
    <property type="match status" value="1"/>
</dbReference>
<dbReference type="GO" id="GO:0015074">
    <property type="term" value="P:DNA integration"/>
    <property type="evidence" value="ECO:0007669"/>
    <property type="project" value="UniProtKB-KW"/>
</dbReference>
<keyword evidence="5" id="KW-0472">Membrane</keyword>
<dbReference type="InterPro" id="IPR010998">
    <property type="entry name" value="Integrase_recombinase_N"/>
</dbReference>